<dbReference type="AlphaFoldDB" id="A0AAD1SWU9"/>
<protein>
    <submittedName>
        <fullName evidence="2">Uncharacterized protein</fullName>
    </submittedName>
</protein>
<gene>
    <name evidence="2" type="ORF">PECUL_23A032200</name>
</gene>
<dbReference type="EMBL" id="OW240919">
    <property type="protein sequence ID" value="CAH2311844.1"/>
    <property type="molecule type" value="Genomic_DNA"/>
</dbReference>
<feature type="region of interest" description="Disordered" evidence="1">
    <location>
        <begin position="1"/>
        <end position="59"/>
    </location>
</feature>
<evidence type="ECO:0000256" key="1">
    <source>
        <dbReference type="SAM" id="MobiDB-lite"/>
    </source>
</evidence>
<evidence type="ECO:0000313" key="2">
    <source>
        <dbReference type="EMBL" id="CAH2311844.1"/>
    </source>
</evidence>
<dbReference type="Proteomes" id="UP001295444">
    <property type="component" value="Chromosome 08"/>
</dbReference>
<accession>A0AAD1SWU9</accession>
<organism evidence="2 3">
    <name type="scientific">Pelobates cultripes</name>
    <name type="common">Western spadefoot toad</name>
    <dbReference type="NCBI Taxonomy" id="61616"/>
    <lineage>
        <taxon>Eukaryota</taxon>
        <taxon>Metazoa</taxon>
        <taxon>Chordata</taxon>
        <taxon>Craniata</taxon>
        <taxon>Vertebrata</taxon>
        <taxon>Euteleostomi</taxon>
        <taxon>Amphibia</taxon>
        <taxon>Batrachia</taxon>
        <taxon>Anura</taxon>
        <taxon>Pelobatoidea</taxon>
        <taxon>Pelobatidae</taxon>
        <taxon>Pelobates</taxon>
    </lineage>
</organism>
<sequence length="59" mass="6706">MTREQLYRERKRWVEAADGASGRDPTRGTGGRQWKGPEDRFPAATKRTKSEGGKATEKR</sequence>
<reference evidence="2" key="1">
    <citation type="submission" date="2022-03" db="EMBL/GenBank/DDBJ databases">
        <authorList>
            <person name="Alioto T."/>
            <person name="Alioto T."/>
            <person name="Gomez Garrido J."/>
        </authorList>
    </citation>
    <scope>NUCLEOTIDE SEQUENCE</scope>
</reference>
<name>A0AAD1SWU9_PELCU</name>
<keyword evidence="3" id="KW-1185">Reference proteome</keyword>
<proteinExistence type="predicted"/>
<feature type="compositionally biased region" description="Basic and acidic residues" evidence="1">
    <location>
        <begin position="1"/>
        <end position="15"/>
    </location>
</feature>
<feature type="compositionally biased region" description="Basic and acidic residues" evidence="1">
    <location>
        <begin position="48"/>
        <end position="59"/>
    </location>
</feature>
<evidence type="ECO:0000313" key="3">
    <source>
        <dbReference type="Proteomes" id="UP001295444"/>
    </source>
</evidence>